<dbReference type="PANTHER" id="PTHR48043:SF145">
    <property type="entry name" value="FI06409P-RELATED"/>
    <property type="match status" value="1"/>
</dbReference>
<dbReference type="InterPro" id="IPR002213">
    <property type="entry name" value="UDP_glucos_trans"/>
</dbReference>
<dbReference type="Gene3D" id="3.40.50.2000">
    <property type="entry name" value="Glycogen Phosphorylase B"/>
    <property type="match status" value="2"/>
</dbReference>
<comment type="caution">
    <text evidence="3">The sequence shown here is derived from an EMBL/GenBank/DDBJ whole genome shotgun (WGS) entry which is preliminary data.</text>
</comment>
<dbReference type="Proteomes" id="UP000664795">
    <property type="component" value="Unassembled WGS sequence"/>
</dbReference>
<keyword evidence="1" id="KW-0328">Glycosyltransferase</keyword>
<dbReference type="InterPro" id="IPR050271">
    <property type="entry name" value="UDP-glycosyltransferase"/>
</dbReference>
<dbReference type="CDD" id="cd03784">
    <property type="entry name" value="GT1_Gtf-like"/>
    <property type="match status" value="1"/>
</dbReference>
<sequence>MTILFAVCHALSHHNATYKLARTLQARGHRVLYVETLPFIKASILAQGFEVVRVAMDRFPAPEPPPKPGTSLWQRGKALFRQLGYIRRVNEFILDGTLYDDLVAQLRPDLVMLDTDFVCNSVLLYKYRIPLAIIQTCVSLDKDPYVPVFTTALPFGKTPGHYLLAEASWLAYFAKNLVDYLRDKVWFSGIDKRMRDYPLLKKIAAQTGFPLNQSYNSSRALHVGFTNLPEFITSPREFDFPRTPRPNQHYVSPAVDLHRRESFVDPAWAGKLATLQQQHGAEAKPVVYCSLGTLSHYQYRRCGDFYHKVIEVFRARPDLTLVLVAGPFAPTYDHASLPGNIYLLKAIPQLEILPLATLMITHGGMNSLTECIYFGVPVVVYPLSTNFDQPGNAARAVYHGLGVQGNIRRDSTTQLASHVAEVLTNPTYRQRMDTMRQRVVNSDDFDKSVQLIEALCNQSLVVSSRPVGPHE</sequence>
<dbReference type="RefSeq" id="WP_207335437.1">
    <property type="nucleotide sequence ID" value="NZ_JAFMYU010000007.1"/>
</dbReference>
<evidence type="ECO:0000313" key="3">
    <source>
        <dbReference type="EMBL" id="MBO0931465.1"/>
    </source>
</evidence>
<dbReference type="Pfam" id="PF00201">
    <property type="entry name" value="UDPGT"/>
    <property type="match status" value="1"/>
</dbReference>
<dbReference type="AlphaFoldDB" id="A0A939K0Q4"/>
<dbReference type="SUPFAM" id="SSF53756">
    <property type="entry name" value="UDP-Glycosyltransferase/glycogen phosphorylase"/>
    <property type="match status" value="1"/>
</dbReference>
<organism evidence="3 4">
    <name type="scientific">Fibrella aquatilis</name>
    <dbReference type="NCBI Taxonomy" id="2817059"/>
    <lineage>
        <taxon>Bacteria</taxon>
        <taxon>Pseudomonadati</taxon>
        <taxon>Bacteroidota</taxon>
        <taxon>Cytophagia</taxon>
        <taxon>Cytophagales</taxon>
        <taxon>Spirosomataceae</taxon>
        <taxon>Fibrella</taxon>
    </lineage>
</organism>
<accession>A0A939K0Q4</accession>
<dbReference type="EMBL" id="JAFMYU010000007">
    <property type="protein sequence ID" value="MBO0931465.1"/>
    <property type="molecule type" value="Genomic_DNA"/>
</dbReference>
<keyword evidence="2" id="KW-0808">Transferase</keyword>
<keyword evidence="4" id="KW-1185">Reference proteome</keyword>
<reference evidence="3 4" key="1">
    <citation type="submission" date="2021-03" db="EMBL/GenBank/DDBJ databases">
        <title>Fibrella sp. HMF5036 genome sequencing and assembly.</title>
        <authorList>
            <person name="Kang H."/>
            <person name="Kim H."/>
            <person name="Bae S."/>
            <person name="Joh K."/>
        </authorList>
    </citation>
    <scope>NUCLEOTIDE SEQUENCE [LARGE SCALE GENOMIC DNA]</scope>
    <source>
        <strain evidence="3 4">HMF5036</strain>
    </source>
</reference>
<dbReference type="PANTHER" id="PTHR48043">
    <property type="entry name" value="EG:EG0003.4 PROTEIN-RELATED"/>
    <property type="match status" value="1"/>
</dbReference>
<proteinExistence type="predicted"/>
<gene>
    <name evidence="3" type="ORF">J2I48_10695</name>
</gene>
<evidence type="ECO:0000256" key="2">
    <source>
        <dbReference type="ARBA" id="ARBA00022679"/>
    </source>
</evidence>
<evidence type="ECO:0000256" key="1">
    <source>
        <dbReference type="ARBA" id="ARBA00022676"/>
    </source>
</evidence>
<name>A0A939K0Q4_9BACT</name>
<dbReference type="GO" id="GO:0008194">
    <property type="term" value="F:UDP-glycosyltransferase activity"/>
    <property type="evidence" value="ECO:0007669"/>
    <property type="project" value="InterPro"/>
</dbReference>
<protein>
    <submittedName>
        <fullName evidence="3">Glycosyltransferase family 1 protein</fullName>
    </submittedName>
</protein>
<evidence type="ECO:0000313" key="4">
    <source>
        <dbReference type="Proteomes" id="UP000664795"/>
    </source>
</evidence>